<keyword evidence="2 4" id="KW-0067">ATP-binding</keyword>
<evidence type="ECO:0000313" key="7">
    <source>
        <dbReference type="Proteomes" id="UP000637788"/>
    </source>
</evidence>
<evidence type="ECO:0000256" key="3">
    <source>
        <dbReference type="ARBA" id="ARBA00023186"/>
    </source>
</evidence>
<dbReference type="PRINTS" id="PR00301">
    <property type="entry name" value="HEATSHOCK70"/>
</dbReference>
<name>A0A917R814_9ACTN</name>
<dbReference type="Gene3D" id="2.60.34.10">
    <property type="entry name" value="Substrate Binding Domain Of DNAk, Chain A, domain 1"/>
    <property type="match status" value="1"/>
</dbReference>
<dbReference type="SUPFAM" id="SSF100920">
    <property type="entry name" value="Heat shock protein 70kD (HSP70), peptide-binding domain"/>
    <property type="match status" value="1"/>
</dbReference>
<dbReference type="InterPro" id="IPR013126">
    <property type="entry name" value="Hsp_70_fam"/>
</dbReference>
<evidence type="ECO:0000256" key="2">
    <source>
        <dbReference type="ARBA" id="ARBA00022840"/>
    </source>
</evidence>
<evidence type="ECO:0000313" key="6">
    <source>
        <dbReference type="EMBL" id="GGK94103.1"/>
    </source>
</evidence>
<dbReference type="RefSeq" id="WP_189325251.1">
    <property type="nucleotide sequence ID" value="NZ_BMPQ01000020.1"/>
</dbReference>
<dbReference type="SUPFAM" id="SSF53067">
    <property type="entry name" value="Actin-like ATPase domain"/>
    <property type="match status" value="2"/>
</dbReference>
<keyword evidence="7" id="KW-1185">Reference proteome</keyword>
<comment type="caution">
    <text evidence="6">The sequence shown here is derived from an EMBL/GenBank/DDBJ whole genome shotgun (WGS) entry which is preliminary data.</text>
</comment>
<dbReference type="AlphaFoldDB" id="A0A917R814"/>
<feature type="coiled-coil region" evidence="5">
    <location>
        <begin position="254"/>
        <end position="281"/>
    </location>
</feature>
<dbReference type="GO" id="GO:0140662">
    <property type="term" value="F:ATP-dependent protein folding chaperone"/>
    <property type="evidence" value="ECO:0007669"/>
    <property type="project" value="InterPro"/>
</dbReference>
<dbReference type="Gene3D" id="3.30.420.40">
    <property type="match status" value="2"/>
</dbReference>
<dbReference type="Pfam" id="PF00012">
    <property type="entry name" value="HSP70"/>
    <property type="match status" value="1"/>
</dbReference>
<gene>
    <name evidence="6" type="primary">dnaK</name>
    <name evidence="6" type="ORF">GCM10010094_63680</name>
</gene>
<keyword evidence="1 4" id="KW-0547">Nucleotide-binding</keyword>
<proteinExistence type="inferred from homology"/>
<evidence type="ECO:0000256" key="1">
    <source>
        <dbReference type="ARBA" id="ARBA00022741"/>
    </source>
</evidence>
<sequence>MTTRIGIDFGTANTVVAGWDPEAGRGVPIPLPGVDMLREAGPGPTQRVVPSLIAYAHDGTTRRLGIQITPEMDDDPGFTVFASTKSNVAGHAYDAARPVGDRKVTGREAATQFLSDIMALALLTIEDDDLEIVATAPVESFDGYRDWLVREVREGLPAARLRIVDEATAAAVGYSARLNPGDAFAVIDFGAGTLDVSVVRVQEPDEAGSGAGVRTIAKRGLDLGGNTIDAFLAEHALSHLALPHGDQIGRNQVFRRLLASAERAKRELATAEQAVIRAADARSDRVHQVTVTRGEFDALLRDKGVLRRINQALRSCLDSATGRGFGSEDIRGVFLVGGSCLIPAVQDLVHLHFDPEVVHLDRPLEAVAAGAAGIAGGSELFDHIQHDYAIRHVDHDTGAYEFETLVEAGTAYPTEEPVKTLTVRAVHDRQRRLGLAVYELAHATYRDASAELEISFDAGGGARTVTVTPQQRQQRSMLWLNEDSPTFLEADPPATAGEDRFRIEFRIDAHKRLTVTAYDLRRQTLVLDRQPVVRLA</sequence>
<dbReference type="InterPro" id="IPR029047">
    <property type="entry name" value="HSP70_peptide-bd_sf"/>
</dbReference>
<dbReference type="InterPro" id="IPR043129">
    <property type="entry name" value="ATPase_NBD"/>
</dbReference>
<keyword evidence="3" id="KW-0143">Chaperone</keyword>
<dbReference type="Proteomes" id="UP000637788">
    <property type="component" value="Unassembled WGS sequence"/>
</dbReference>
<reference evidence="6" key="1">
    <citation type="journal article" date="2014" name="Int. J. Syst. Evol. Microbiol.">
        <title>Complete genome sequence of Corynebacterium casei LMG S-19264T (=DSM 44701T), isolated from a smear-ripened cheese.</title>
        <authorList>
            <consortium name="US DOE Joint Genome Institute (JGI-PGF)"/>
            <person name="Walter F."/>
            <person name="Albersmeier A."/>
            <person name="Kalinowski J."/>
            <person name="Ruckert C."/>
        </authorList>
    </citation>
    <scope>NUCLEOTIDE SEQUENCE</scope>
    <source>
        <strain evidence="6">JCM 3035</strain>
    </source>
</reference>
<organism evidence="6 7">
    <name type="scientific">Streptomyces flaveus</name>
    <dbReference type="NCBI Taxonomy" id="66370"/>
    <lineage>
        <taxon>Bacteria</taxon>
        <taxon>Bacillati</taxon>
        <taxon>Actinomycetota</taxon>
        <taxon>Actinomycetes</taxon>
        <taxon>Kitasatosporales</taxon>
        <taxon>Streptomycetaceae</taxon>
        <taxon>Streptomyces</taxon>
        <taxon>Streptomyces aurantiacus group</taxon>
    </lineage>
</organism>
<dbReference type="PANTHER" id="PTHR19375">
    <property type="entry name" value="HEAT SHOCK PROTEIN 70KDA"/>
    <property type="match status" value="1"/>
</dbReference>
<accession>A0A917R814</accession>
<evidence type="ECO:0000256" key="5">
    <source>
        <dbReference type="SAM" id="Coils"/>
    </source>
</evidence>
<dbReference type="GO" id="GO:0005524">
    <property type="term" value="F:ATP binding"/>
    <property type="evidence" value="ECO:0007669"/>
    <property type="project" value="UniProtKB-KW"/>
</dbReference>
<protein>
    <submittedName>
        <fullName evidence="6">Molecular chaperone DnaK</fullName>
    </submittedName>
</protein>
<keyword evidence="5" id="KW-0175">Coiled coil</keyword>
<comment type="similarity">
    <text evidence="4">Belongs to the heat shock protein 70 family.</text>
</comment>
<dbReference type="Gene3D" id="3.90.640.10">
    <property type="entry name" value="Actin, Chain A, domain 4"/>
    <property type="match status" value="1"/>
</dbReference>
<reference evidence="6" key="2">
    <citation type="submission" date="2020-09" db="EMBL/GenBank/DDBJ databases">
        <authorList>
            <person name="Sun Q."/>
            <person name="Ohkuma M."/>
        </authorList>
    </citation>
    <scope>NUCLEOTIDE SEQUENCE</scope>
    <source>
        <strain evidence="6">JCM 3035</strain>
    </source>
</reference>
<evidence type="ECO:0000256" key="4">
    <source>
        <dbReference type="RuleBase" id="RU003322"/>
    </source>
</evidence>
<dbReference type="EMBL" id="BMPQ01000020">
    <property type="protein sequence ID" value="GGK94103.1"/>
    <property type="molecule type" value="Genomic_DNA"/>
</dbReference>